<comment type="caution">
    <text evidence="2">The sequence shown here is derived from an EMBL/GenBank/DDBJ whole genome shotgun (WGS) entry which is preliminary data.</text>
</comment>
<feature type="domain" description="PhoU" evidence="1">
    <location>
        <begin position="124"/>
        <end position="205"/>
    </location>
</feature>
<dbReference type="PANTHER" id="PTHR42930:SF3">
    <property type="entry name" value="PHOSPHATE-SPECIFIC TRANSPORT SYSTEM ACCESSORY PROTEIN PHOU"/>
    <property type="match status" value="1"/>
</dbReference>
<name>A0A7C0ZFL8_UNCW3</name>
<dbReference type="InterPro" id="IPR028366">
    <property type="entry name" value="PhoU"/>
</dbReference>
<protein>
    <recommendedName>
        <fullName evidence="1">PhoU domain-containing protein</fullName>
    </recommendedName>
</protein>
<accession>A0A7C0ZFL8</accession>
<organism evidence="2">
    <name type="scientific">candidate division WOR-3 bacterium</name>
    <dbReference type="NCBI Taxonomy" id="2052148"/>
    <lineage>
        <taxon>Bacteria</taxon>
        <taxon>Bacteria division WOR-3</taxon>
    </lineage>
</organism>
<dbReference type="Proteomes" id="UP000885847">
    <property type="component" value="Unassembled WGS sequence"/>
</dbReference>
<dbReference type="GO" id="GO:0045936">
    <property type="term" value="P:negative regulation of phosphate metabolic process"/>
    <property type="evidence" value="ECO:0007669"/>
    <property type="project" value="InterPro"/>
</dbReference>
<dbReference type="Pfam" id="PF01895">
    <property type="entry name" value="PhoU"/>
    <property type="match status" value="2"/>
</dbReference>
<sequence>MFDKFREFWKTSDLMSIVYREVEEMLKISHEMFTDAMKILLENVKMNEQEVIYDKDHKLNYMQIDVRKKTLEHLTISSAQDITPSLIITTVVVDVERIGDYAKNLVELAHKYPEELTGEYAERIKELQKRVETNFQNTIQAFSSGDKELGRKVMETHAQLAKDSEKLVEDLVDDETIGARLGIVFALLARFLKRVDAHLKNVASSVVNPFHRLGYRPEED</sequence>
<dbReference type="InterPro" id="IPR026022">
    <property type="entry name" value="PhoU_dom"/>
</dbReference>
<dbReference type="GO" id="GO:0030643">
    <property type="term" value="P:intracellular phosphate ion homeostasis"/>
    <property type="evidence" value="ECO:0007669"/>
    <property type="project" value="InterPro"/>
</dbReference>
<feature type="domain" description="PhoU" evidence="1">
    <location>
        <begin position="22"/>
        <end position="108"/>
    </location>
</feature>
<evidence type="ECO:0000259" key="1">
    <source>
        <dbReference type="Pfam" id="PF01895"/>
    </source>
</evidence>
<proteinExistence type="predicted"/>
<reference evidence="2" key="1">
    <citation type="journal article" date="2020" name="mSystems">
        <title>Genome- and Community-Level Interaction Insights into Carbon Utilization and Element Cycling Functions of Hydrothermarchaeota in Hydrothermal Sediment.</title>
        <authorList>
            <person name="Zhou Z."/>
            <person name="Liu Y."/>
            <person name="Xu W."/>
            <person name="Pan J."/>
            <person name="Luo Z.H."/>
            <person name="Li M."/>
        </authorList>
    </citation>
    <scope>NUCLEOTIDE SEQUENCE [LARGE SCALE GENOMIC DNA]</scope>
    <source>
        <strain evidence="2">HyVt-102</strain>
    </source>
</reference>
<dbReference type="AlphaFoldDB" id="A0A7C0ZFL8"/>
<dbReference type="EMBL" id="DQWE01000329">
    <property type="protein sequence ID" value="HDI83502.1"/>
    <property type="molecule type" value="Genomic_DNA"/>
</dbReference>
<gene>
    <name evidence="2" type="ORF">ENF18_06920</name>
</gene>
<evidence type="ECO:0000313" key="2">
    <source>
        <dbReference type="EMBL" id="HDI83502.1"/>
    </source>
</evidence>
<dbReference type="SUPFAM" id="SSF109755">
    <property type="entry name" value="PhoU-like"/>
    <property type="match status" value="1"/>
</dbReference>
<dbReference type="PANTHER" id="PTHR42930">
    <property type="entry name" value="PHOSPHATE-SPECIFIC TRANSPORT SYSTEM ACCESSORY PROTEIN PHOU"/>
    <property type="match status" value="1"/>
</dbReference>
<dbReference type="InterPro" id="IPR038078">
    <property type="entry name" value="PhoU-like_sf"/>
</dbReference>
<dbReference type="Gene3D" id="1.20.58.220">
    <property type="entry name" value="Phosphate transport system protein phou homolog 2, domain 2"/>
    <property type="match status" value="1"/>
</dbReference>